<organism evidence="2 3">
    <name type="scientific">Caecibacteroides pullorum</name>
    <dbReference type="NCBI Taxonomy" id="2725562"/>
    <lineage>
        <taxon>Bacteria</taxon>
        <taxon>Pseudomonadati</taxon>
        <taxon>Bacteroidota</taxon>
        <taxon>Bacteroidia</taxon>
        <taxon>Bacteroidales</taxon>
        <taxon>Bacteroidaceae</taxon>
        <taxon>Caecibacteroides</taxon>
    </lineage>
</organism>
<keyword evidence="1" id="KW-0812">Transmembrane</keyword>
<gene>
    <name evidence="2" type="ORF">H6D15_00530</name>
</gene>
<sequence length="421" mass="48802">MDRQEFLKRRKILAQDADLLFSKIEKNSQEEGRVINVLNNASVLLDDIEKDFEKRTSFDKTDVYVLFLSTALQLLRIYVLPKFQKKFEDGNRVTHNDPKIKKELAEKADDYVTRKKANGWTVKKGKYPTWEDIVRGNTGVGYDKTKGAKDFGIKMHGGLHRVKALGHDPILGWIYGVANILTNTITIAPEYLLGEKEHRYMSLLSVKSYQIVTGRRGKRIETFWGHPISTYFSFSKESVFYNAFESLREDKKRLLAAVFAQGNHLYSDKYTPEGLPVPFLSLIDTDKAFEIYKKGYDWLDFKYDVQMTMTSASIAVMLNNIIELIHLYFYNPNKESDFKLYTVKSHKIVLYSNLLATSSDVIQTAIRSCLNDTNALKTFDLGGFLVTLYRLIKDVHFIRKVKEEFILREWENVIFNVNQIL</sequence>
<evidence type="ECO:0000313" key="3">
    <source>
        <dbReference type="Proteomes" id="UP000698924"/>
    </source>
</evidence>
<keyword evidence="1" id="KW-1133">Transmembrane helix</keyword>
<keyword evidence="1" id="KW-0472">Membrane</keyword>
<protein>
    <submittedName>
        <fullName evidence="2">Uncharacterized protein</fullName>
    </submittedName>
</protein>
<comment type="caution">
    <text evidence="2">The sequence shown here is derived from an EMBL/GenBank/DDBJ whole genome shotgun (WGS) entry which is preliminary data.</text>
</comment>
<dbReference type="EMBL" id="JACJMO010000001">
    <property type="protein sequence ID" value="MBM6856103.1"/>
    <property type="molecule type" value="Genomic_DNA"/>
</dbReference>
<accession>A0AA40ZQ63</accession>
<keyword evidence="3" id="KW-1185">Reference proteome</keyword>
<proteinExistence type="predicted"/>
<dbReference type="AlphaFoldDB" id="A0AA40ZQ63"/>
<dbReference type="Proteomes" id="UP000698924">
    <property type="component" value="Unassembled WGS sequence"/>
</dbReference>
<name>A0AA40ZQ63_9BACT</name>
<evidence type="ECO:0000256" key="1">
    <source>
        <dbReference type="SAM" id="Phobius"/>
    </source>
</evidence>
<reference evidence="2 3" key="1">
    <citation type="journal article" date="2021" name="Sci. Rep.">
        <title>The distribution of antibiotic resistance genes in chicken gut microbiota commensals.</title>
        <authorList>
            <person name="Juricova H."/>
            <person name="Matiasovicova J."/>
            <person name="Kubasova T."/>
            <person name="Cejkova D."/>
            <person name="Rychlik I."/>
        </authorList>
    </citation>
    <scope>NUCLEOTIDE SEQUENCE [LARGE SCALE GENOMIC DNA]</scope>
    <source>
        <strain evidence="2 3">An421</strain>
    </source>
</reference>
<evidence type="ECO:0000313" key="2">
    <source>
        <dbReference type="EMBL" id="MBM6856103.1"/>
    </source>
</evidence>
<dbReference type="RefSeq" id="WP_204970727.1">
    <property type="nucleotide sequence ID" value="NZ_JAAZTS010000001.1"/>
</dbReference>
<feature type="transmembrane region" description="Helical" evidence="1">
    <location>
        <begin position="63"/>
        <end position="81"/>
    </location>
</feature>